<evidence type="ECO:0000313" key="2">
    <source>
        <dbReference type="Proteomes" id="UP000827892"/>
    </source>
</evidence>
<protein>
    <submittedName>
        <fullName evidence="1">Uncharacterized protein</fullName>
    </submittedName>
</protein>
<sequence length="104" mass="11684">MLVSGQKTWPPEEQNSVCNTTQAHLCSTILNKAEQNDNELPFYSLDCREARDKCSGEVFECFMNKHLSVIRACDIFGADTVTKDDMSSVPTTADRRISLVTLCY</sequence>
<proteinExistence type="predicted"/>
<evidence type="ECO:0000313" key="1">
    <source>
        <dbReference type="EMBL" id="ULT91707.1"/>
    </source>
</evidence>
<reference evidence="1 2" key="1">
    <citation type="submission" date="2022-02" db="EMBL/GenBank/DDBJ databases">
        <title>Chromosome-level reference genomes for two strains of Caenorhabditis briggsae: an improved platform for comparative genomics.</title>
        <authorList>
            <person name="Stevens L."/>
            <person name="Andersen E.C."/>
        </authorList>
    </citation>
    <scope>NUCLEOTIDE SEQUENCE [LARGE SCALE GENOMIC DNA]</scope>
    <source>
        <strain evidence="1">QX1410_ONT</strain>
        <tissue evidence="1">Whole-organism</tissue>
    </source>
</reference>
<dbReference type="Proteomes" id="UP000827892">
    <property type="component" value="Chromosome V"/>
</dbReference>
<gene>
    <name evidence="1" type="ORF">L3Y34_009388</name>
</gene>
<organism evidence="1 2">
    <name type="scientific">Caenorhabditis briggsae</name>
    <dbReference type="NCBI Taxonomy" id="6238"/>
    <lineage>
        <taxon>Eukaryota</taxon>
        <taxon>Metazoa</taxon>
        <taxon>Ecdysozoa</taxon>
        <taxon>Nematoda</taxon>
        <taxon>Chromadorea</taxon>
        <taxon>Rhabditida</taxon>
        <taxon>Rhabditina</taxon>
        <taxon>Rhabditomorpha</taxon>
        <taxon>Rhabditoidea</taxon>
        <taxon>Rhabditidae</taxon>
        <taxon>Peloderinae</taxon>
        <taxon>Caenorhabditis</taxon>
    </lineage>
</organism>
<dbReference type="EMBL" id="CP090895">
    <property type="protein sequence ID" value="ULT91707.1"/>
    <property type="molecule type" value="Genomic_DNA"/>
</dbReference>
<name>A0AAE9D2Z2_CAEBR</name>
<dbReference type="AlphaFoldDB" id="A0AAE9D2Z2"/>
<accession>A0AAE9D2Z2</accession>